<protein>
    <submittedName>
        <fullName evidence="1">Uncharacterized protein</fullName>
    </submittedName>
</protein>
<evidence type="ECO:0000313" key="1">
    <source>
        <dbReference type="EMBL" id="CDM92481.1"/>
    </source>
</evidence>
<accession>A0A9P1KAQ0</accession>
<reference evidence="1 2" key="1">
    <citation type="submission" date="2014-02" db="EMBL/GenBank/DDBJ databases">
        <authorList>
            <person name="Genoscope - CEA"/>
        </authorList>
    </citation>
    <scope>NUCLEOTIDE SEQUENCE [LARGE SCALE GENOMIC DNA]</scope>
    <source>
        <strain evidence="1 2">PCC 8005</strain>
    </source>
</reference>
<organism evidence="1 2">
    <name type="scientific">Limnospira indica PCC 8005</name>
    <dbReference type="NCBI Taxonomy" id="376219"/>
    <lineage>
        <taxon>Bacteria</taxon>
        <taxon>Bacillati</taxon>
        <taxon>Cyanobacteriota</taxon>
        <taxon>Cyanophyceae</taxon>
        <taxon>Oscillatoriophycideae</taxon>
        <taxon>Oscillatoriales</taxon>
        <taxon>Sirenicapillariaceae</taxon>
        <taxon>Limnospira</taxon>
    </lineage>
</organism>
<gene>
    <name evidence="1" type="ORF">ARTHRO_10154</name>
</gene>
<dbReference type="AlphaFoldDB" id="A0A9P1KAQ0"/>
<evidence type="ECO:0000313" key="2">
    <source>
        <dbReference type="Proteomes" id="UP000032946"/>
    </source>
</evidence>
<keyword evidence="2" id="KW-1185">Reference proteome</keyword>
<proteinExistence type="predicted"/>
<dbReference type="Proteomes" id="UP000032946">
    <property type="component" value="Chromosome"/>
</dbReference>
<dbReference type="EMBL" id="FO818640">
    <property type="protein sequence ID" value="CDM92481.1"/>
    <property type="molecule type" value="Genomic_DNA"/>
</dbReference>
<sequence length="48" mass="5295">MLKLKEAENQMCSRGTRTDRCQKASVTNLPLGCPNTSLLSNKEYGFCG</sequence>
<name>A0A9P1KAQ0_9CYAN</name>